<dbReference type="OrthoDB" id="46189at2759"/>
<comment type="similarity">
    <text evidence="2">Belongs to the COG1 family.</text>
</comment>
<keyword evidence="6" id="KW-0333">Golgi apparatus</keyword>
<proteinExistence type="inferred from homology"/>
<dbReference type="GO" id="GO:0000139">
    <property type="term" value="C:Golgi membrane"/>
    <property type="evidence" value="ECO:0007669"/>
    <property type="project" value="UniProtKB-SubCell"/>
</dbReference>
<evidence type="ECO:0000313" key="10">
    <source>
        <dbReference type="Proteomes" id="UP000503462"/>
    </source>
</evidence>
<keyword evidence="4" id="KW-0813">Transport</keyword>
<evidence type="ECO:0000256" key="3">
    <source>
        <dbReference type="ARBA" id="ARBA00020978"/>
    </source>
</evidence>
<dbReference type="EMBL" id="CP051143">
    <property type="protein sequence ID" value="QIX02040.1"/>
    <property type="molecule type" value="Genomic_DNA"/>
</dbReference>
<comment type="subcellular location">
    <subcellularLocation>
        <location evidence="1">Golgi apparatus membrane</location>
        <topology evidence="1">Peripheral membrane protein</topology>
    </subcellularLocation>
</comment>
<dbReference type="AlphaFoldDB" id="A0A6H0Y617"/>
<dbReference type="GO" id="GO:0017119">
    <property type="term" value="C:Golgi transport complex"/>
    <property type="evidence" value="ECO:0007669"/>
    <property type="project" value="InterPro"/>
</dbReference>
<dbReference type="GO" id="GO:0006891">
    <property type="term" value="P:intra-Golgi vesicle-mediated transport"/>
    <property type="evidence" value="ECO:0007669"/>
    <property type="project" value="InterPro"/>
</dbReference>
<keyword evidence="7" id="KW-0472">Membrane</keyword>
<keyword evidence="10" id="KW-1185">Reference proteome</keyword>
<evidence type="ECO:0000256" key="7">
    <source>
        <dbReference type="ARBA" id="ARBA00023136"/>
    </source>
</evidence>
<feature type="compositionally biased region" description="Polar residues" evidence="8">
    <location>
        <begin position="696"/>
        <end position="724"/>
    </location>
</feature>
<dbReference type="GO" id="GO:0015031">
    <property type="term" value="P:protein transport"/>
    <property type="evidence" value="ECO:0007669"/>
    <property type="project" value="UniProtKB-KW"/>
</dbReference>
<dbReference type="Pfam" id="PF08700">
    <property type="entry name" value="VPS51_Exo84_N"/>
    <property type="match status" value="1"/>
</dbReference>
<evidence type="ECO:0000256" key="8">
    <source>
        <dbReference type="SAM" id="MobiDB-lite"/>
    </source>
</evidence>
<dbReference type="PANTHER" id="PTHR31658">
    <property type="entry name" value="CONSERVED OLIGOMERIC GOLGI COMPLEX SUBUNIT 1"/>
    <property type="match status" value="1"/>
</dbReference>
<dbReference type="Proteomes" id="UP000503462">
    <property type="component" value="Chromosome 5"/>
</dbReference>
<evidence type="ECO:0000256" key="5">
    <source>
        <dbReference type="ARBA" id="ARBA00022927"/>
    </source>
</evidence>
<evidence type="ECO:0000256" key="1">
    <source>
        <dbReference type="ARBA" id="ARBA00004395"/>
    </source>
</evidence>
<evidence type="ECO:0000313" key="9">
    <source>
        <dbReference type="EMBL" id="QIX02040.1"/>
    </source>
</evidence>
<gene>
    <name evidence="9" type="ORF">AMS68_007557</name>
</gene>
<sequence>MATTSIPEPTSLKSWDEAFQYPLPTVRKLSLRLRKDIDEHRSRLRSLVGTSYRDLLGTAERIIEMDKQIQSVDSKLSDIGRRCNSNLLDRSDTNYTRLERAWTQEAGEEQKLRSTAQCKILGAALSAVGRLIRAGESPLQAAKLMVLTRLLYKSLADAKVPPVLERYRRMIAVLRTRLLSYIDQQLIREQSSTDELVGALTAYALLTSSAPKAVLKHLLVVRTKQLEAFAGRPTTDSTLAALSLYTATFASVQAVFPKRLAESLSALSRTALLSDKQIKSVEALNLDIYGRWIADDIRAFTPWVQQESLSAQDGRQAMSEYSAEARAILQGLKQCLASISAAEVVLEVRSKVMGASINVGTRIKSSSFEEQFEELREVFMERLEELAKKTTVLNDFSPVYEVSARTRPSIWSLAQDDIDLSSGGMSFRKAVLRQRSGRDASIDRVLAPFDTWRSRLEAFWSNVEAMRAAKWDEYLDIDLDDGDDEDAVPYQDVLSKQDAARLQKRLHIDVRDAIKDGLQRVEVAMQKNTGQPQFYLRLIRELHDQQLQLAQAIGLQDVQELARHDLSRELHSQLAKTIADHGIETLRSAYTRRHFVPVDLWEGSPKLPLQPLPATFKFVMSIQQEMATIGEDVWSTAAVLVLKDAVQLLLRDLLSTAIIVPTTSDASTAIEPSGERGKDNAVADETSDEAAKAMPNNEQASEVVTGTDSTQGATSGEATDETSVTKLADENPVSLDLDNTQRLFDGYYLAKVFCTSKSSELDAALKALKERTALDANDVQRLERYASDYWKKTFLLFGLLAESSKSYSR</sequence>
<evidence type="ECO:0000256" key="2">
    <source>
        <dbReference type="ARBA" id="ARBA00006653"/>
    </source>
</evidence>
<dbReference type="InterPro" id="IPR033370">
    <property type="entry name" value="COG1"/>
</dbReference>
<organism evidence="9 10">
    <name type="scientific">Peltaster fructicola</name>
    <dbReference type="NCBI Taxonomy" id="286661"/>
    <lineage>
        <taxon>Eukaryota</taxon>
        <taxon>Fungi</taxon>
        <taxon>Dikarya</taxon>
        <taxon>Ascomycota</taxon>
        <taxon>Pezizomycotina</taxon>
        <taxon>Dothideomycetes</taxon>
        <taxon>Dothideomycetes incertae sedis</taxon>
        <taxon>Peltaster</taxon>
    </lineage>
</organism>
<feature type="region of interest" description="Disordered" evidence="8">
    <location>
        <begin position="667"/>
        <end position="724"/>
    </location>
</feature>
<protein>
    <recommendedName>
        <fullName evidence="3">Conserved oligomeric Golgi complex subunit 1</fullName>
    </recommendedName>
</protein>
<dbReference type="PANTHER" id="PTHR31658:SF0">
    <property type="entry name" value="CONSERVED OLIGOMERIC GOLGI COMPLEX SUBUNIT 1"/>
    <property type="match status" value="1"/>
</dbReference>
<name>A0A6H0Y617_9PEZI</name>
<accession>A0A6H0Y617</accession>
<reference evidence="9 10" key="1">
    <citation type="journal article" date="2016" name="Sci. Rep.">
        <title>Peltaster fructicola genome reveals evolution from an invasive phytopathogen to an ectophytic parasite.</title>
        <authorList>
            <person name="Xu C."/>
            <person name="Chen H."/>
            <person name="Gleason M.L."/>
            <person name="Xu J.R."/>
            <person name="Liu H."/>
            <person name="Zhang R."/>
            <person name="Sun G."/>
        </authorList>
    </citation>
    <scope>NUCLEOTIDE SEQUENCE [LARGE SCALE GENOMIC DNA]</scope>
    <source>
        <strain evidence="9 10">LNHT1506</strain>
    </source>
</reference>
<keyword evidence="5" id="KW-0653">Protein transport</keyword>
<evidence type="ECO:0000256" key="6">
    <source>
        <dbReference type="ARBA" id="ARBA00023034"/>
    </source>
</evidence>
<evidence type="ECO:0000256" key="4">
    <source>
        <dbReference type="ARBA" id="ARBA00022448"/>
    </source>
</evidence>